<comment type="caution">
    <text evidence="2">The sequence shown here is derived from an EMBL/GenBank/DDBJ whole genome shotgun (WGS) entry which is preliminary data.</text>
</comment>
<reference evidence="2 3" key="1">
    <citation type="submission" date="2022-01" db="EMBL/GenBank/DDBJ databases">
        <authorList>
            <person name="Xiong W."/>
            <person name="Schranz E."/>
        </authorList>
    </citation>
    <scope>NUCLEOTIDE SEQUENCE [LARGE SCALE GENOMIC DNA]</scope>
</reference>
<feature type="region of interest" description="Disordered" evidence="1">
    <location>
        <begin position="38"/>
        <end position="76"/>
    </location>
</feature>
<accession>A0AAU9PH89</accession>
<keyword evidence="3" id="KW-1185">Reference proteome</keyword>
<proteinExistence type="predicted"/>
<organism evidence="2 3">
    <name type="scientific">Lactuca virosa</name>
    <dbReference type="NCBI Taxonomy" id="75947"/>
    <lineage>
        <taxon>Eukaryota</taxon>
        <taxon>Viridiplantae</taxon>
        <taxon>Streptophyta</taxon>
        <taxon>Embryophyta</taxon>
        <taxon>Tracheophyta</taxon>
        <taxon>Spermatophyta</taxon>
        <taxon>Magnoliopsida</taxon>
        <taxon>eudicotyledons</taxon>
        <taxon>Gunneridae</taxon>
        <taxon>Pentapetalae</taxon>
        <taxon>asterids</taxon>
        <taxon>campanulids</taxon>
        <taxon>Asterales</taxon>
        <taxon>Asteraceae</taxon>
        <taxon>Cichorioideae</taxon>
        <taxon>Cichorieae</taxon>
        <taxon>Lactucinae</taxon>
        <taxon>Lactuca</taxon>
    </lineage>
</organism>
<dbReference type="Proteomes" id="UP001157418">
    <property type="component" value="Unassembled WGS sequence"/>
</dbReference>
<gene>
    <name evidence="2" type="ORF">LVIROSA_LOCUS34952</name>
</gene>
<dbReference type="EMBL" id="CAKMRJ010005634">
    <property type="protein sequence ID" value="CAH1449469.1"/>
    <property type="molecule type" value="Genomic_DNA"/>
</dbReference>
<dbReference type="AlphaFoldDB" id="A0AAU9PH89"/>
<name>A0AAU9PH89_9ASTR</name>
<protein>
    <submittedName>
        <fullName evidence="2">Uncharacterized protein</fullName>
    </submittedName>
</protein>
<evidence type="ECO:0000313" key="2">
    <source>
        <dbReference type="EMBL" id="CAH1449469.1"/>
    </source>
</evidence>
<evidence type="ECO:0000313" key="3">
    <source>
        <dbReference type="Proteomes" id="UP001157418"/>
    </source>
</evidence>
<sequence>MGMSHDGLMNGIMMEGNKADGVINEGVMEGNEADGVINDGVIGGNQGNGVINDGEGDGIEQPHDGADMDGNDFDNEGYIQLRRTRKPSKRITL</sequence>
<evidence type="ECO:0000256" key="1">
    <source>
        <dbReference type="SAM" id="MobiDB-lite"/>
    </source>
</evidence>